<evidence type="ECO:0000313" key="1">
    <source>
        <dbReference type="EMBL" id="VVE53834.1"/>
    </source>
</evidence>
<protein>
    <submittedName>
        <fullName evidence="1">Uncharacterized protein</fullName>
    </submittedName>
</protein>
<dbReference type="Proteomes" id="UP000366065">
    <property type="component" value="Unassembled WGS sequence"/>
</dbReference>
<accession>A0ABY6WBV7</accession>
<evidence type="ECO:0000313" key="2">
    <source>
        <dbReference type="Proteomes" id="UP000366065"/>
    </source>
</evidence>
<comment type="caution">
    <text evidence="1">The sequence shown here is derived from an EMBL/GenBank/DDBJ whole genome shotgun (WGS) entry which is preliminary data.</text>
</comment>
<dbReference type="EMBL" id="CABPRV010000016">
    <property type="protein sequence ID" value="VVE53834.1"/>
    <property type="molecule type" value="Genomic_DNA"/>
</dbReference>
<proteinExistence type="predicted"/>
<name>A0ABY6WBV7_9BURK</name>
<gene>
    <name evidence="1" type="ORF">PCA20602_04897</name>
</gene>
<organism evidence="1 2">
    <name type="scientific">Pandoraea capi</name>
    <dbReference type="NCBI Taxonomy" id="2508286"/>
    <lineage>
        <taxon>Bacteria</taxon>
        <taxon>Pseudomonadati</taxon>
        <taxon>Pseudomonadota</taxon>
        <taxon>Betaproteobacteria</taxon>
        <taxon>Burkholderiales</taxon>
        <taxon>Burkholderiaceae</taxon>
        <taxon>Pandoraea</taxon>
    </lineage>
</organism>
<reference evidence="1 2" key="1">
    <citation type="submission" date="2019-08" db="EMBL/GenBank/DDBJ databases">
        <authorList>
            <person name="Peeters C."/>
        </authorList>
    </citation>
    <scope>NUCLEOTIDE SEQUENCE [LARGE SCALE GENOMIC DNA]</scope>
    <source>
        <strain evidence="1 2">LMG 20602</strain>
    </source>
</reference>
<sequence length="45" mass="5125">MFWGNVQNVLYLTAEGKQVDRKTSCLQKTHDAETEIGRHAASVKY</sequence>
<keyword evidence="2" id="KW-1185">Reference proteome</keyword>